<evidence type="ECO:0000256" key="1">
    <source>
        <dbReference type="SAM" id="SignalP"/>
    </source>
</evidence>
<dbReference type="InterPro" id="IPR046450">
    <property type="entry name" value="PA_dom_sf"/>
</dbReference>
<dbReference type="SUPFAM" id="SSF52025">
    <property type="entry name" value="PA domain"/>
    <property type="match status" value="1"/>
</dbReference>
<proteinExistence type="predicted"/>
<dbReference type="Gene3D" id="3.50.30.30">
    <property type="match status" value="1"/>
</dbReference>
<feature type="signal peptide" evidence="1">
    <location>
        <begin position="1"/>
        <end position="25"/>
    </location>
</feature>
<accession>A0A1H2WM73</accession>
<dbReference type="Proteomes" id="UP000199675">
    <property type="component" value="Unassembled WGS sequence"/>
</dbReference>
<evidence type="ECO:0000313" key="3">
    <source>
        <dbReference type="EMBL" id="SDW81354.1"/>
    </source>
</evidence>
<dbReference type="STRING" id="488533.SAMN04487960_104204"/>
<dbReference type="RefSeq" id="WP_091812446.1">
    <property type="nucleotide sequence ID" value="NZ_FNNE01000004.1"/>
</dbReference>
<organism evidence="3 4">
    <name type="scientific">Marinobacter mobilis</name>
    <dbReference type="NCBI Taxonomy" id="488533"/>
    <lineage>
        <taxon>Bacteria</taxon>
        <taxon>Pseudomonadati</taxon>
        <taxon>Pseudomonadota</taxon>
        <taxon>Gammaproteobacteria</taxon>
        <taxon>Pseudomonadales</taxon>
        <taxon>Marinobacteraceae</taxon>
        <taxon>Marinobacter</taxon>
    </lineage>
</organism>
<feature type="domain" description="PA" evidence="2">
    <location>
        <begin position="389"/>
        <end position="466"/>
    </location>
</feature>
<gene>
    <name evidence="3" type="ORF">SAMN04487960_104204</name>
</gene>
<dbReference type="Pfam" id="PF02225">
    <property type="entry name" value="PA"/>
    <property type="match status" value="1"/>
</dbReference>
<keyword evidence="4" id="KW-1185">Reference proteome</keyword>
<keyword evidence="1" id="KW-0732">Signal</keyword>
<dbReference type="InterPro" id="IPR003137">
    <property type="entry name" value="PA_domain"/>
</dbReference>
<evidence type="ECO:0000313" key="4">
    <source>
        <dbReference type="Proteomes" id="UP000199675"/>
    </source>
</evidence>
<reference evidence="3 4" key="1">
    <citation type="submission" date="2016-10" db="EMBL/GenBank/DDBJ databases">
        <authorList>
            <person name="de Groot N.N."/>
        </authorList>
    </citation>
    <scope>NUCLEOTIDE SEQUENCE [LARGE SCALE GENOMIC DNA]</scope>
    <source>
        <strain evidence="3 4">CGMCC 1.7059</strain>
    </source>
</reference>
<name>A0A1H2WM73_9GAMM</name>
<dbReference type="EMBL" id="FNNE01000004">
    <property type="protein sequence ID" value="SDW81354.1"/>
    <property type="molecule type" value="Genomic_DNA"/>
</dbReference>
<protein>
    <submittedName>
        <fullName evidence="3">PA domain-containing protein</fullName>
    </submittedName>
</protein>
<dbReference type="AlphaFoldDB" id="A0A1H2WM73"/>
<sequence length="674" mass="71343">MALFHAWRSLAVIALSTTLTTHTLADQEFESDGAKADNKHLLHDTPLPDGHVPANVNYGFNVVGRDTLGGISSGLYTDVWAHDGYAYIGTFQEPDCTRSGVYISDIHDPANPVTIGMIKSPPQTRINDVKVTRIGDRDVLIHSLEPCGPLVGNGLARGGGNGGHQQGQLGISLWDVSDPAKPQALKQNFLDFPVHNTFAWTTAGGQTYLLIVDDVALNDLKIADITKPQSPKLITTTGIESWLATNPEIASDGQLFMGSFAAPLLHDIWVNDMDPGPGENWQAVLSYWDAGFITLDINDPYNPILLGDSTYPEPDPVHGLSTPEGNAHAAVFAGPGFDKIYGGDEDFDSLFSAVTAGGERYPASQGSDVPQIGPGADIPEVVGQTAFVGQACGDNLAPAADVGAGIALIERGGCPFTLKAQTVEAAGYSAGIVFNSAVPGNCEASVSMLVEAGIPMLFVPRSSGFAILGIDGYDPALCPDGEGSNPALPAPASLGLVATLGAVFDGWGYLHALNNTASQVTVQRGMGPDAQSVTVDYLGEMGYYAPAETTDPALATGAGDLTMHNLEIDPTNPNRTFISWYSLGMRAVEWREGHLHDNSKGEGVVSWNMHEVGRFIAGEDYGDAEGSNFWGVHVTDVNGEQYILGTDRNTGLWIFQWTCEDANDVLYCNGPAGP</sequence>
<feature type="chain" id="PRO_5011575597" evidence="1">
    <location>
        <begin position="26"/>
        <end position="674"/>
    </location>
</feature>
<evidence type="ECO:0000259" key="2">
    <source>
        <dbReference type="Pfam" id="PF02225"/>
    </source>
</evidence>
<dbReference type="OrthoDB" id="9778250at2"/>